<protein>
    <recommendedName>
        <fullName evidence="3">F-box domain-containing protein</fullName>
    </recommendedName>
</protein>
<evidence type="ECO:0008006" key="3">
    <source>
        <dbReference type="Google" id="ProtNLM"/>
    </source>
</evidence>
<accession>A0A8H6HGI7</accession>
<gene>
    <name evidence="1" type="ORF">DFP72DRAFT_1050678</name>
</gene>
<organism evidence="1 2">
    <name type="scientific">Ephemerocybe angulata</name>
    <dbReference type="NCBI Taxonomy" id="980116"/>
    <lineage>
        <taxon>Eukaryota</taxon>
        <taxon>Fungi</taxon>
        <taxon>Dikarya</taxon>
        <taxon>Basidiomycota</taxon>
        <taxon>Agaricomycotina</taxon>
        <taxon>Agaricomycetes</taxon>
        <taxon>Agaricomycetidae</taxon>
        <taxon>Agaricales</taxon>
        <taxon>Agaricineae</taxon>
        <taxon>Psathyrellaceae</taxon>
        <taxon>Ephemerocybe</taxon>
    </lineage>
</organism>
<sequence>MHAPLRHAAATFLPLGSSAHPSSKRIIPTIQQLDPNILTRIFKLTAAQSIIERGKLEGVCRWWRAVIVHEPGFWTTIGIQYDTMPTLDALVTSHIPIYLERARKEPLSLYLGRRWPAAHGEASKARESAIVALLLDIFKMMQKPVESLSICTYWGSALPNAEEITELKSIVGLKHLTLRCVVDDAIHPPPGNSAPDETYTYPPTLTCLTIHARSLLSLIPSTPPTSSWPMSQGFSTLLTTLSITNLSPNSQGYTTMRMERLFDLLDSLLHLQSLSFDELIVDQTLSDAGPWLVTSIRCLRVKRADSTALNYLLGRIAPLKLTLDTCTFSTPVAALPLCVGHLTLANIPQRYSPAMHEILSSWRGNHLVVHGSPFFSDLFLANLQRNSALNQQLLLPGLQHVTVFNCVEPTARGMDALRAFIAQQNNTFEVFGSAALNK</sequence>
<evidence type="ECO:0000313" key="1">
    <source>
        <dbReference type="EMBL" id="KAF6746640.1"/>
    </source>
</evidence>
<evidence type="ECO:0000313" key="2">
    <source>
        <dbReference type="Proteomes" id="UP000521943"/>
    </source>
</evidence>
<dbReference type="AlphaFoldDB" id="A0A8H6HGI7"/>
<dbReference type="EMBL" id="JACGCI010000090">
    <property type="protein sequence ID" value="KAF6746640.1"/>
    <property type="molecule type" value="Genomic_DNA"/>
</dbReference>
<dbReference type="Proteomes" id="UP000521943">
    <property type="component" value="Unassembled WGS sequence"/>
</dbReference>
<comment type="caution">
    <text evidence="1">The sequence shown here is derived from an EMBL/GenBank/DDBJ whole genome shotgun (WGS) entry which is preliminary data.</text>
</comment>
<reference evidence="1 2" key="1">
    <citation type="submission" date="2020-07" db="EMBL/GenBank/DDBJ databases">
        <title>Comparative genomics of pyrophilous fungi reveals a link between fire events and developmental genes.</title>
        <authorList>
            <consortium name="DOE Joint Genome Institute"/>
            <person name="Steindorff A.S."/>
            <person name="Carver A."/>
            <person name="Calhoun S."/>
            <person name="Stillman K."/>
            <person name="Liu H."/>
            <person name="Lipzen A."/>
            <person name="Pangilinan J."/>
            <person name="Labutti K."/>
            <person name="Bruns T.D."/>
            <person name="Grigoriev I.V."/>
        </authorList>
    </citation>
    <scope>NUCLEOTIDE SEQUENCE [LARGE SCALE GENOMIC DNA]</scope>
    <source>
        <strain evidence="1 2">CBS 144469</strain>
    </source>
</reference>
<dbReference type="OrthoDB" id="2640428at2759"/>
<dbReference type="Gene3D" id="1.20.1280.50">
    <property type="match status" value="1"/>
</dbReference>
<proteinExistence type="predicted"/>
<name>A0A8H6HGI7_9AGAR</name>
<keyword evidence="2" id="KW-1185">Reference proteome</keyword>